<keyword evidence="3" id="KW-1185">Reference proteome</keyword>
<dbReference type="HOGENOM" id="CLU_064039_2_1_11"/>
<evidence type="ECO:0000259" key="1">
    <source>
        <dbReference type="Pfam" id="PF04909"/>
    </source>
</evidence>
<feature type="domain" description="Amidohydrolase-related" evidence="1">
    <location>
        <begin position="27"/>
        <end position="289"/>
    </location>
</feature>
<sequence>MNVNRPAIRPARATVAPTSFAVPHGSWDTHAHVFGAPEFFPQSPTRRYDAPTQDVDRYLAVLDALGIAYGVLVQPSVYGRDNSCLLHALDHAPTRLVGVVDIDVHDETLGTLESMSRRGVVGLRVQWGHGRDTAELVGIAARLAHVGWHLDLRVESIDEITVLAEVLAHLPVPVMIESMGSPRAGESTSSRGFTALLELLTGPDRYVKLSHAYQIDPDGPPYVASAPFARTLVRHSPDRLVWGSDWPHPMRPDEELPDDGALLDLVVDWAGDLSTATKILHINPTNFYRPLDQRPLDNPTEGVHS</sequence>
<evidence type="ECO:0000313" key="2">
    <source>
        <dbReference type="EMBL" id="AFA74403.1"/>
    </source>
</evidence>
<organism evidence="2 3">
    <name type="scientific">Gordonia polyisoprenivorans (strain DSM 44266 / VH2)</name>
    <dbReference type="NCBI Taxonomy" id="1112204"/>
    <lineage>
        <taxon>Bacteria</taxon>
        <taxon>Bacillati</taxon>
        <taxon>Actinomycetota</taxon>
        <taxon>Actinomycetes</taxon>
        <taxon>Mycobacteriales</taxon>
        <taxon>Gordoniaceae</taxon>
        <taxon>Gordonia</taxon>
    </lineage>
</organism>
<dbReference type="KEGG" id="gpo:GPOL_c33910"/>
<dbReference type="Gene3D" id="3.20.20.140">
    <property type="entry name" value="Metal-dependent hydrolases"/>
    <property type="match status" value="1"/>
</dbReference>
<evidence type="ECO:0000313" key="3">
    <source>
        <dbReference type="Proteomes" id="UP000009154"/>
    </source>
</evidence>
<name>H6MZ67_GORPV</name>
<gene>
    <name evidence="2" type="ordered locus">GPOL_c33910</name>
</gene>
<accession>H6MZ67</accession>
<dbReference type="InterPro" id="IPR006680">
    <property type="entry name" value="Amidohydro-rel"/>
</dbReference>
<keyword evidence="2" id="KW-0378">Hydrolase</keyword>
<dbReference type="InterPro" id="IPR032466">
    <property type="entry name" value="Metal_Hydrolase"/>
</dbReference>
<dbReference type="GeneID" id="90160412"/>
<dbReference type="InterPro" id="IPR052358">
    <property type="entry name" value="Aro_Compnd_Degr_Hydrolases"/>
</dbReference>
<dbReference type="SUPFAM" id="SSF51556">
    <property type="entry name" value="Metallo-dependent hydrolases"/>
    <property type="match status" value="1"/>
</dbReference>
<reference evidence="2 3" key="1">
    <citation type="journal article" date="2012" name="Appl. Environ. Microbiol.">
        <title>Involvement of two latex-clearing proteins during rubber degradation and insights into the subsequent degradation pathway revealed by the genome sequence of Gordonia polyisoprenivorans strain VH2.</title>
        <authorList>
            <person name="Hiessl S."/>
            <person name="Schuldes J."/>
            <person name="Thurmer A."/>
            <person name="Halbsguth T."/>
            <person name="Broker D."/>
            <person name="Angelov A."/>
            <person name="Liebl W."/>
            <person name="Daniel R."/>
            <person name="Steinbuchel A."/>
        </authorList>
    </citation>
    <scope>NUCLEOTIDE SEQUENCE [LARGE SCALE GENOMIC DNA]</scope>
    <source>
        <strain evidence="3">DSM 44266 / VH2</strain>
    </source>
</reference>
<dbReference type="RefSeq" id="WP_014360830.1">
    <property type="nucleotide sequence ID" value="NC_016906.1"/>
</dbReference>
<dbReference type="Pfam" id="PF04909">
    <property type="entry name" value="Amidohydro_2"/>
    <property type="match status" value="1"/>
</dbReference>
<dbReference type="STRING" id="1112204.GPOL_c33910"/>
<dbReference type="Proteomes" id="UP000009154">
    <property type="component" value="Chromosome"/>
</dbReference>
<dbReference type="GO" id="GO:0016787">
    <property type="term" value="F:hydrolase activity"/>
    <property type="evidence" value="ECO:0007669"/>
    <property type="project" value="UniProtKB-KW"/>
</dbReference>
<dbReference type="eggNOG" id="COG3618">
    <property type="taxonomic scope" value="Bacteria"/>
</dbReference>
<proteinExistence type="predicted"/>
<dbReference type="PANTHER" id="PTHR35563">
    <property type="entry name" value="BARREL METAL-DEPENDENT HYDROLASE, PUTATIVE (AFU_ORTHOLOGUE AFUA_1G16240)-RELATED"/>
    <property type="match status" value="1"/>
</dbReference>
<dbReference type="EMBL" id="CP003119">
    <property type="protein sequence ID" value="AFA74403.1"/>
    <property type="molecule type" value="Genomic_DNA"/>
</dbReference>
<dbReference type="AlphaFoldDB" id="H6MZ67"/>
<dbReference type="PANTHER" id="PTHR35563:SF2">
    <property type="entry name" value="BARREL METAL-DEPENDENT HYDROLASE, PUTATIVE (AFU_ORTHOLOGUE AFUA_1G16240)-RELATED"/>
    <property type="match status" value="1"/>
</dbReference>
<protein>
    <submittedName>
        <fullName evidence="2">Putative amidohydrolase</fullName>
    </submittedName>
</protein>